<dbReference type="EMBL" id="CASHTH010003572">
    <property type="protein sequence ID" value="CAI8046564.1"/>
    <property type="molecule type" value="Genomic_DNA"/>
</dbReference>
<dbReference type="PROSITE" id="PS00571">
    <property type="entry name" value="AMIDASES"/>
    <property type="match status" value="1"/>
</dbReference>
<dbReference type="InterPro" id="IPR036928">
    <property type="entry name" value="AS_sf"/>
</dbReference>
<gene>
    <name evidence="3" type="ORF">GBAR_LOCUS25760</name>
</gene>
<dbReference type="InterPro" id="IPR020556">
    <property type="entry name" value="Amidase_CS"/>
</dbReference>
<comment type="similarity">
    <text evidence="1">Belongs to the amidase family.</text>
</comment>
<accession>A0AA35TF35</accession>
<evidence type="ECO:0000259" key="2">
    <source>
        <dbReference type="Pfam" id="PF01425"/>
    </source>
</evidence>
<dbReference type="Gene3D" id="3.90.1300.10">
    <property type="entry name" value="Amidase signature (AS) domain"/>
    <property type="match status" value="1"/>
</dbReference>
<dbReference type="SUPFAM" id="SSF75304">
    <property type="entry name" value="Amidase signature (AS) enzymes"/>
    <property type="match status" value="1"/>
</dbReference>
<evidence type="ECO:0000313" key="4">
    <source>
        <dbReference type="Proteomes" id="UP001174909"/>
    </source>
</evidence>
<evidence type="ECO:0000256" key="1">
    <source>
        <dbReference type="ARBA" id="ARBA00009199"/>
    </source>
</evidence>
<name>A0AA35TF35_GEOBA</name>
<dbReference type="Pfam" id="PF01425">
    <property type="entry name" value="Amidase"/>
    <property type="match status" value="1"/>
</dbReference>
<sequence length="608" mass="65693">MIGFIVTAALSLLLGYYLLSRLRLCNARYPPIQEVLAQSTTRYDLRDLNVPTATGLLFKLLIRLQFSRLGQWTIVPYFVRRNALRMQGIHLPEKPTLYPTPCYPPPISGDYSVLNRAVLEKLVKNTDELATGSEFRFPTVADYHRAYESGQCTPTDVAKAALEAIELSNSLSPPLRAITDTKRSVVLAMAEASTDRWQNGKTLSLLDGVPVSVKGLFRVEPYECLSGCAKSPEIVHGMREASTVRKLKEAGAVIVGIANLQEFGAGTLGSNPNHRHITPRNPYNTKYYCGGSSSGSAASVAAGLCPVSIGTDGGGSIRTPGAVCGVVGLKQTFGLVDQDGSCPSSYSVSVSGPLCSSVVDAAVTTDIMARETEGERVLASLDGIDSTEDLSGVRIGVYWEYFNHADGEIVERCKEAVFFLESLGAEVVEVAIPELEESRVAHFVSIISEMSHSLSLDADKNFSVLNLESLFVIGAGYPLTASHYISAQKQRTRALACLGHLFQKVDVLVTPSTACIITPVSEGAVRLGELDGTTSGRLMRYAFLANLCGNPALTLPVGYTEEAGLPIGLMLTGRHYEERVLLRLGLALERSGRFPTKKPQVFYNLLKS</sequence>
<dbReference type="GO" id="GO:0016787">
    <property type="term" value="F:hydrolase activity"/>
    <property type="evidence" value="ECO:0007669"/>
    <property type="project" value="UniProtKB-KW"/>
</dbReference>
<keyword evidence="3" id="KW-0378">Hydrolase</keyword>
<comment type="caution">
    <text evidence="3">The sequence shown here is derived from an EMBL/GenBank/DDBJ whole genome shotgun (WGS) entry which is preliminary data.</text>
</comment>
<dbReference type="PANTHER" id="PTHR11895">
    <property type="entry name" value="TRANSAMIDASE"/>
    <property type="match status" value="1"/>
</dbReference>
<protein>
    <submittedName>
        <fullName evidence="3">Fatty acid amide hydrolase</fullName>
    </submittedName>
</protein>
<evidence type="ECO:0000313" key="3">
    <source>
        <dbReference type="EMBL" id="CAI8046564.1"/>
    </source>
</evidence>
<dbReference type="Proteomes" id="UP001174909">
    <property type="component" value="Unassembled WGS sequence"/>
</dbReference>
<organism evidence="3 4">
    <name type="scientific">Geodia barretti</name>
    <name type="common">Barrett's horny sponge</name>
    <dbReference type="NCBI Taxonomy" id="519541"/>
    <lineage>
        <taxon>Eukaryota</taxon>
        <taxon>Metazoa</taxon>
        <taxon>Porifera</taxon>
        <taxon>Demospongiae</taxon>
        <taxon>Heteroscleromorpha</taxon>
        <taxon>Tetractinellida</taxon>
        <taxon>Astrophorina</taxon>
        <taxon>Geodiidae</taxon>
        <taxon>Geodia</taxon>
    </lineage>
</organism>
<dbReference type="AlphaFoldDB" id="A0AA35TF35"/>
<dbReference type="InterPro" id="IPR023631">
    <property type="entry name" value="Amidase_dom"/>
</dbReference>
<dbReference type="InterPro" id="IPR000120">
    <property type="entry name" value="Amidase"/>
</dbReference>
<dbReference type="PANTHER" id="PTHR11895:SF67">
    <property type="entry name" value="AMIDASE DOMAIN-CONTAINING PROTEIN"/>
    <property type="match status" value="1"/>
</dbReference>
<reference evidence="3" key="1">
    <citation type="submission" date="2023-03" db="EMBL/GenBank/DDBJ databases">
        <authorList>
            <person name="Steffen K."/>
            <person name="Cardenas P."/>
        </authorList>
    </citation>
    <scope>NUCLEOTIDE SEQUENCE</scope>
</reference>
<keyword evidence="4" id="KW-1185">Reference proteome</keyword>
<proteinExistence type="inferred from homology"/>
<feature type="domain" description="Amidase" evidence="2">
    <location>
        <begin position="171"/>
        <end position="582"/>
    </location>
</feature>